<keyword evidence="2" id="KW-1185">Reference proteome</keyword>
<sequence>MGEATTIEEEEHVASPPPTSYYLGSGIPCNRKHAQKTIPTCGGVKKKKPRMRVHGFPSLMGNFPPYHAAPVEPAPNPVPEAPRVIQEMRMHDPAWITDVVNEWVRDQGGIHRFEVGNARRQNPQPLLRRIDCRTCLTTPGDLATKLRP</sequence>
<comment type="caution">
    <text evidence="1">The sequence shown here is derived from an EMBL/GenBank/DDBJ whole genome shotgun (WGS) entry which is preliminary data.</text>
</comment>
<evidence type="ECO:0000313" key="2">
    <source>
        <dbReference type="Proteomes" id="UP001157418"/>
    </source>
</evidence>
<dbReference type="EMBL" id="CAKMRJ010005412">
    <property type="protein sequence ID" value="CAH1440501.1"/>
    <property type="molecule type" value="Genomic_DNA"/>
</dbReference>
<accession>A0AAU9NRD6</accession>
<gene>
    <name evidence="1" type="ORF">LVIROSA_LOCUS26635</name>
</gene>
<dbReference type="AlphaFoldDB" id="A0AAU9NRD6"/>
<reference evidence="1 2" key="1">
    <citation type="submission" date="2022-01" db="EMBL/GenBank/DDBJ databases">
        <authorList>
            <person name="Xiong W."/>
            <person name="Schranz E."/>
        </authorList>
    </citation>
    <scope>NUCLEOTIDE SEQUENCE [LARGE SCALE GENOMIC DNA]</scope>
</reference>
<dbReference type="Proteomes" id="UP001157418">
    <property type="component" value="Unassembled WGS sequence"/>
</dbReference>
<evidence type="ECO:0000313" key="1">
    <source>
        <dbReference type="EMBL" id="CAH1440501.1"/>
    </source>
</evidence>
<name>A0AAU9NRD6_9ASTR</name>
<evidence type="ECO:0008006" key="3">
    <source>
        <dbReference type="Google" id="ProtNLM"/>
    </source>
</evidence>
<organism evidence="1 2">
    <name type="scientific">Lactuca virosa</name>
    <dbReference type="NCBI Taxonomy" id="75947"/>
    <lineage>
        <taxon>Eukaryota</taxon>
        <taxon>Viridiplantae</taxon>
        <taxon>Streptophyta</taxon>
        <taxon>Embryophyta</taxon>
        <taxon>Tracheophyta</taxon>
        <taxon>Spermatophyta</taxon>
        <taxon>Magnoliopsida</taxon>
        <taxon>eudicotyledons</taxon>
        <taxon>Gunneridae</taxon>
        <taxon>Pentapetalae</taxon>
        <taxon>asterids</taxon>
        <taxon>campanulids</taxon>
        <taxon>Asterales</taxon>
        <taxon>Asteraceae</taxon>
        <taxon>Cichorioideae</taxon>
        <taxon>Cichorieae</taxon>
        <taxon>Lactucinae</taxon>
        <taxon>Lactuca</taxon>
    </lineage>
</organism>
<protein>
    <recommendedName>
        <fullName evidence="3">GAGA-binding transcriptional activator</fullName>
    </recommendedName>
</protein>
<proteinExistence type="predicted"/>